<organism evidence="5 6">
    <name type="scientific">Prorocentrum cordatum</name>
    <dbReference type="NCBI Taxonomy" id="2364126"/>
    <lineage>
        <taxon>Eukaryota</taxon>
        <taxon>Sar</taxon>
        <taxon>Alveolata</taxon>
        <taxon>Dinophyceae</taxon>
        <taxon>Prorocentrales</taxon>
        <taxon>Prorocentraceae</taxon>
        <taxon>Prorocentrum</taxon>
    </lineage>
</organism>
<evidence type="ECO:0000256" key="1">
    <source>
        <dbReference type="ARBA" id="ARBA00022737"/>
    </source>
</evidence>
<dbReference type="Gene3D" id="3.50.4.10">
    <property type="entry name" value="Hepatocyte Growth Factor"/>
    <property type="match status" value="1"/>
</dbReference>
<proteinExistence type="predicted"/>
<dbReference type="SMART" id="SM00223">
    <property type="entry name" value="APPLE"/>
    <property type="match status" value="1"/>
</dbReference>
<feature type="non-terminal residue" evidence="5">
    <location>
        <position position="841"/>
    </location>
</feature>
<keyword evidence="6" id="KW-1185">Reference proteome</keyword>
<feature type="compositionally biased region" description="Low complexity" evidence="3">
    <location>
        <begin position="49"/>
        <end position="61"/>
    </location>
</feature>
<feature type="domain" description="Apple" evidence="4">
    <location>
        <begin position="213"/>
        <end position="290"/>
    </location>
</feature>
<evidence type="ECO:0000256" key="3">
    <source>
        <dbReference type="SAM" id="MobiDB-lite"/>
    </source>
</evidence>
<dbReference type="EMBL" id="CAUYUJ010013681">
    <property type="protein sequence ID" value="CAK0836605.1"/>
    <property type="molecule type" value="Genomic_DNA"/>
</dbReference>
<feature type="non-terminal residue" evidence="5">
    <location>
        <position position="1"/>
    </location>
</feature>
<reference evidence="5" key="1">
    <citation type="submission" date="2023-10" db="EMBL/GenBank/DDBJ databases">
        <authorList>
            <person name="Chen Y."/>
            <person name="Shah S."/>
            <person name="Dougan E. K."/>
            <person name="Thang M."/>
            <person name="Chan C."/>
        </authorList>
    </citation>
    <scope>NUCLEOTIDE SEQUENCE [LARGE SCALE GENOMIC DNA]</scope>
</reference>
<evidence type="ECO:0000313" key="5">
    <source>
        <dbReference type="EMBL" id="CAK0836605.1"/>
    </source>
</evidence>
<sequence>SGSSWGRPRAGGAYAPLARGAARSRARAWHAARRAVSLPVRLRGGGAGAADAAVPGAQAAVVERKPPRRALHGEPSGAEGPEDLTYFDHLPALRRRPHDVLAELASPRRPRPRSPRPARAASARRRRRGPTPPPPPPPPPLPAPPPHRPTPVPPASATTAPAPPPMPATVSVDDVAATTEALPAPRTNVSSAPPQLNASGAAVAVAECDPDACYLASGRSFEKDGLLAPSSERSPEHCQARCQITEGCEHFSFVLEPTHVHDSAGLCLLHPAGAPATPSSPACLAGPRQWPECCAQLPRLVERVVTFGAPAISYPAASNPGGGCVPGVRIYSENRRLPGGGRGIQEDASAMFTRFPHAKTPALAVRGLGEPSEYMDCVEGPSGSEVPTERMPFWKPMTYHDWLLHGMEGVYGQRVVNITVPGMSTEALQRRVDLVVRLGAMAPATYLEDLELSVGTVRDIPPWRLVGFSMVTSPGDLDTQLLIQNDEGNCTLSFQEADTPADTARFSLDHGGSYCGFPNVHSGVRDELRAIASSPNYTSGIKSKLPMCRSLGCVGHSLGGALCELFVMCANSGREGNPDYDLLSWKPLPVYQLLPELRTDRRPTTSTTVLSVSRLFADTQCAPNATKWLSAWSPSPSQCAAAVQEDPSCSGVYVNFVADARNDTRTCGCVQRVGTNCLLEDNLAVSSRFHVYHVQSTALLVALLHDGTQCGMANATKWIGNLSEPAACAEAVWAEQLCSKRFFHVDHLTGLCGCIMPAGANCLPHAALVANASVAVYHVEGTPGLSDDDLRNLTAALLDSPGTALQALGRPPWASSGLSVAGGAAGGGATGLWQAPAALPR</sequence>
<feature type="compositionally biased region" description="Pro residues" evidence="3">
    <location>
        <begin position="130"/>
        <end position="154"/>
    </location>
</feature>
<dbReference type="Proteomes" id="UP001189429">
    <property type="component" value="Unassembled WGS sequence"/>
</dbReference>
<name>A0ABN9SVS0_9DINO</name>
<accession>A0ABN9SVS0</accession>
<feature type="region of interest" description="Disordered" evidence="3">
    <location>
        <begin position="44"/>
        <end position="85"/>
    </location>
</feature>
<evidence type="ECO:0000313" key="6">
    <source>
        <dbReference type="Proteomes" id="UP001189429"/>
    </source>
</evidence>
<keyword evidence="1" id="KW-0677">Repeat</keyword>
<keyword evidence="2" id="KW-1015">Disulfide bond</keyword>
<evidence type="ECO:0000259" key="4">
    <source>
        <dbReference type="SMART" id="SM00223"/>
    </source>
</evidence>
<protein>
    <recommendedName>
        <fullName evidence="4">Apple domain-containing protein</fullName>
    </recommendedName>
</protein>
<gene>
    <name evidence="5" type="ORF">PCOR1329_LOCUS33042</name>
</gene>
<dbReference type="InterPro" id="IPR000177">
    <property type="entry name" value="Apple"/>
</dbReference>
<comment type="caution">
    <text evidence="5">The sequence shown here is derived from an EMBL/GenBank/DDBJ whole genome shotgun (WGS) entry which is preliminary data.</text>
</comment>
<evidence type="ECO:0000256" key="2">
    <source>
        <dbReference type="ARBA" id="ARBA00023157"/>
    </source>
</evidence>
<feature type="compositionally biased region" description="Basic residues" evidence="3">
    <location>
        <begin position="108"/>
        <end position="129"/>
    </location>
</feature>
<feature type="region of interest" description="Disordered" evidence="3">
    <location>
        <begin position="102"/>
        <end position="170"/>
    </location>
</feature>